<dbReference type="PANTHER" id="PTHR33751:SF9">
    <property type="entry name" value="CYTOCHROME C4"/>
    <property type="match status" value="1"/>
</dbReference>
<keyword evidence="5 6" id="KW-0408">Iron</keyword>
<evidence type="ECO:0000256" key="3">
    <source>
        <dbReference type="ARBA" id="ARBA00022723"/>
    </source>
</evidence>
<name>A0A2U2C5P2_9RHOB</name>
<dbReference type="Proteomes" id="UP000244940">
    <property type="component" value="Unassembled WGS sequence"/>
</dbReference>
<dbReference type="Pfam" id="PF13442">
    <property type="entry name" value="Cytochrome_CBB3"/>
    <property type="match status" value="2"/>
</dbReference>
<dbReference type="InterPro" id="IPR050597">
    <property type="entry name" value="Cytochrome_c_Oxidase_Subunit"/>
</dbReference>
<gene>
    <name evidence="8" type="ORF">C4N9_17845</name>
</gene>
<feature type="domain" description="Cytochrome c" evidence="7">
    <location>
        <begin position="249"/>
        <end position="338"/>
    </location>
</feature>
<dbReference type="InterPro" id="IPR009056">
    <property type="entry name" value="Cyt_c-like_dom"/>
</dbReference>
<keyword evidence="9" id="KW-1185">Reference proteome</keyword>
<dbReference type="AlphaFoldDB" id="A0A2U2C5P2"/>
<dbReference type="OrthoDB" id="9773456at2"/>
<protein>
    <submittedName>
        <fullName evidence="8">Cytochrome C</fullName>
    </submittedName>
</protein>
<dbReference type="GO" id="GO:0020037">
    <property type="term" value="F:heme binding"/>
    <property type="evidence" value="ECO:0007669"/>
    <property type="project" value="InterPro"/>
</dbReference>
<dbReference type="GO" id="GO:0046872">
    <property type="term" value="F:metal ion binding"/>
    <property type="evidence" value="ECO:0007669"/>
    <property type="project" value="UniProtKB-KW"/>
</dbReference>
<feature type="domain" description="Cytochrome c" evidence="7">
    <location>
        <begin position="69"/>
        <end position="155"/>
    </location>
</feature>
<evidence type="ECO:0000256" key="6">
    <source>
        <dbReference type="PROSITE-ProRule" id="PRU00433"/>
    </source>
</evidence>
<keyword evidence="2 6" id="KW-0349">Heme</keyword>
<evidence type="ECO:0000256" key="1">
    <source>
        <dbReference type="ARBA" id="ARBA00022448"/>
    </source>
</evidence>
<evidence type="ECO:0000256" key="2">
    <source>
        <dbReference type="ARBA" id="ARBA00022617"/>
    </source>
</evidence>
<reference evidence="8 9" key="1">
    <citation type="submission" date="2018-05" db="EMBL/GenBank/DDBJ databases">
        <title>Pararhodobacter marina sp. nov., isolated from deep-sea water of the Indian Ocean.</title>
        <authorList>
            <person name="Lai Q.Sr."/>
            <person name="Liu X."/>
            <person name="Shao Z."/>
        </authorList>
    </citation>
    <scope>NUCLEOTIDE SEQUENCE [LARGE SCALE GENOMIC DNA]</scope>
    <source>
        <strain evidence="8 9">CIC4N-9</strain>
    </source>
</reference>
<dbReference type="GO" id="GO:0009055">
    <property type="term" value="F:electron transfer activity"/>
    <property type="evidence" value="ECO:0007669"/>
    <property type="project" value="InterPro"/>
</dbReference>
<dbReference type="PROSITE" id="PS51007">
    <property type="entry name" value="CYTC"/>
    <property type="match status" value="3"/>
</dbReference>
<dbReference type="PANTHER" id="PTHR33751">
    <property type="entry name" value="CBB3-TYPE CYTOCHROME C OXIDASE SUBUNIT FIXP"/>
    <property type="match status" value="1"/>
</dbReference>
<dbReference type="EMBL" id="QEYD01000012">
    <property type="protein sequence ID" value="PWE27169.1"/>
    <property type="molecule type" value="Genomic_DNA"/>
</dbReference>
<dbReference type="Gene3D" id="1.10.760.10">
    <property type="entry name" value="Cytochrome c-like domain"/>
    <property type="match status" value="3"/>
</dbReference>
<sequence length="343" mass="36077">MKAVLITLAALAGLGAVAGGSVVAFGLYNVSAQAGHLPAVGWVLHTTFRNSVSLRAPSMADAPDLDDPDLVALGAGHYATACLPCHAAPGQQRTATSTAMVPEPPHISEAIAHWEPNELHWIVENGAKMTGMPGWPARQRGDEVWAVVAYLEAIRETGPAPDTAALAEVTEPRAYCATCHENVAGPVPRLDLLPADYLEAQMRAYASGLRPSGIMEQAMSRVDGDDIAALAAEMAALRVRYDSPADPGTEDETGRTLAMRGTRDVPACTACHGPDRDAGPAPGRAGPAIRGQNAAYLAQQLDLWRDGIRTGSPLMEAAARDLTDAQIDTLSRWFAQQAPAPDN</sequence>
<dbReference type="RefSeq" id="WP_109534713.1">
    <property type="nucleotide sequence ID" value="NZ_QEYD01000012.1"/>
</dbReference>
<dbReference type="InterPro" id="IPR036909">
    <property type="entry name" value="Cyt_c-like_dom_sf"/>
</dbReference>
<evidence type="ECO:0000256" key="5">
    <source>
        <dbReference type="ARBA" id="ARBA00023004"/>
    </source>
</evidence>
<accession>A0A2U2C5P2</accession>
<evidence type="ECO:0000313" key="8">
    <source>
        <dbReference type="EMBL" id="PWE27169.1"/>
    </source>
</evidence>
<dbReference type="SUPFAM" id="SSF46626">
    <property type="entry name" value="Cytochrome c"/>
    <property type="match status" value="3"/>
</dbReference>
<evidence type="ECO:0000313" key="9">
    <source>
        <dbReference type="Proteomes" id="UP000244940"/>
    </source>
</evidence>
<comment type="caution">
    <text evidence="8">The sequence shown here is derived from an EMBL/GenBank/DDBJ whole genome shotgun (WGS) entry which is preliminary data.</text>
</comment>
<dbReference type="GeneID" id="94366759"/>
<keyword evidence="3 6" id="KW-0479">Metal-binding</keyword>
<evidence type="ECO:0000259" key="7">
    <source>
        <dbReference type="PROSITE" id="PS51007"/>
    </source>
</evidence>
<proteinExistence type="predicted"/>
<organism evidence="8 9">
    <name type="scientific">Pararhodobacter marinus</name>
    <dbReference type="NCBI Taxonomy" id="2184063"/>
    <lineage>
        <taxon>Bacteria</taxon>
        <taxon>Pseudomonadati</taxon>
        <taxon>Pseudomonadota</taxon>
        <taxon>Alphaproteobacteria</taxon>
        <taxon>Rhodobacterales</taxon>
        <taxon>Paracoccaceae</taxon>
        <taxon>Pararhodobacter</taxon>
    </lineage>
</organism>
<keyword evidence="1" id="KW-0813">Transport</keyword>
<feature type="domain" description="Cytochrome c" evidence="7">
    <location>
        <begin position="161"/>
        <end position="238"/>
    </location>
</feature>
<keyword evidence="4" id="KW-0249">Electron transport</keyword>
<evidence type="ECO:0000256" key="4">
    <source>
        <dbReference type="ARBA" id="ARBA00022982"/>
    </source>
</evidence>